<organism evidence="1 2">
    <name type="scientific">Pseudoalteromonas rubra</name>
    <dbReference type="NCBI Taxonomy" id="43658"/>
    <lineage>
        <taxon>Bacteria</taxon>
        <taxon>Pseudomonadati</taxon>
        <taxon>Pseudomonadota</taxon>
        <taxon>Gammaproteobacteria</taxon>
        <taxon>Alteromonadales</taxon>
        <taxon>Pseudoalteromonadaceae</taxon>
        <taxon>Pseudoalteromonas</taxon>
    </lineage>
</organism>
<sequence>MKLKLNKKKMKALSADNTNLPANMTPNVAGAGALTPACETTNPSGFGRTHCIEFSCHQGKEFTCGPTL</sequence>
<reference evidence="1 2" key="1">
    <citation type="submission" date="2018-01" db="EMBL/GenBank/DDBJ databases">
        <authorList>
            <person name="Paulsen S."/>
            <person name="Gram L.K."/>
        </authorList>
    </citation>
    <scope>NUCLEOTIDE SEQUENCE [LARGE SCALE GENOMIC DNA]</scope>
    <source>
        <strain evidence="1 2">S2676</strain>
    </source>
</reference>
<comment type="caution">
    <text evidence="1">The sequence shown here is derived from an EMBL/GenBank/DDBJ whole genome shotgun (WGS) entry which is preliminary data.</text>
</comment>
<evidence type="ECO:0000313" key="1">
    <source>
        <dbReference type="EMBL" id="TMP26001.1"/>
    </source>
</evidence>
<gene>
    <name evidence="1" type="ORF">CWB99_19790</name>
</gene>
<reference evidence="2" key="2">
    <citation type="submission" date="2019-06" db="EMBL/GenBank/DDBJ databases">
        <title>Co-occurence of chitin degradation, pigmentation and bioactivity in marine Pseudoalteromonas.</title>
        <authorList>
            <person name="Sonnenschein E.C."/>
            <person name="Bech P.K."/>
        </authorList>
    </citation>
    <scope>NUCLEOTIDE SEQUENCE [LARGE SCALE GENOMIC DNA]</scope>
    <source>
        <strain evidence="2">S2676</strain>
    </source>
</reference>
<dbReference type="OrthoDB" id="6312867at2"/>
<dbReference type="RefSeq" id="WP_138553143.1">
    <property type="nucleotide sequence ID" value="NZ_PNCH01000063.1"/>
</dbReference>
<accession>A0A5S3WIQ0</accession>
<dbReference type="EMBL" id="PNCI01000054">
    <property type="protein sequence ID" value="TMP26001.1"/>
    <property type="molecule type" value="Genomic_DNA"/>
</dbReference>
<protein>
    <submittedName>
        <fullName evidence="1">Uncharacterized protein</fullName>
    </submittedName>
</protein>
<proteinExistence type="predicted"/>
<evidence type="ECO:0000313" key="2">
    <source>
        <dbReference type="Proteomes" id="UP000310249"/>
    </source>
</evidence>
<dbReference type="AlphaFoldDB" id="A0A5S3WIQ0"/>
<dbReference type="Proteomes" id="UP000310249">
    <property type="component" value="Unassembled WGS sequence"/>
</dbReference>
<name>A0A5S3WIQ0_9GAMM</name>